<dbReference type="InterPro" id="IPR017452">
    <property type="entry name" value="GPCR_Rhodpsn_7TM"/>
</dbReference>
<evidence type="ECO:0000256" key="6">
    <source>
        <dbReference type="ARBA" id="ARBA00023136"/>
    </source>
</evidence>
<keyword evidence="2" id="KW-1003">Cell membrane</keyword>
<dbReference type="AlphaFoldDB" id="A0AAV2U1P7"/>
<comment type="subcellular location">
    <subcellularLocation>
        <location evidence="1">Cell membrane</location>
        <topology evidence="1">Multi-pass membrane protein</topology>
    </subcellularLocation>
</comment>
<dbReference type="PROSITE" id="PS00237">
    <property type="entry name" value="G_PROTEIN_RECEP_F1_1"/>
    <property type="match status" value="1"/>
</dbReference>
<evidence type="ECO:0000256" key="8">
    <source>
        <dbReference type="ARBA" id="ARBA00023224"/>
    </source>
</evidence>
<comment type="caution">
    <text evidence="13">The sequence shown here is derived from an EMBL/GenBank/DDBJ whole genome shotgun (WGS) entry which is preliminary data.</text>
</comment>
<keyword evidence="3 9" id="KW-0812">Transmembrane</keyword>
<keyword evidence="5 9" id="KW-0297">G-protein coupled receptor</keyword>
<feature type="region of interest" description="Disordered" evidence="10">
    <location>
        <begin position="503"/>
        <end position="525"/>
    </location>
</feature>
<feature type="transmembrane region" description="Helical" evidence="11">
    <location>
        <begin position="122"/>
        <end position="148"/>
    </location>
</feature>
<feature type="transmembrane region" description="Helical" evidence="11">
    <location>
        <begin position="160"/>
        <end position="181"/>
    </location>
</feature>
<dbReference type="GO" id="GO:0045202">
    <property type="term" value="C:synapse"/>
    <property type="evidence" value="ECO:0007669"/>
    <property type="project" value="TreeGrafter"/>
</dbReference>
<dbReference type="PRINTS" id="PR00237">
    <property type="entry name" value="GPCRRHODOPSN"/>
</dbReference>
<organism evidence="13 14">
    <name type="scientific">Calicophoron daubneyi</name>
    <name type="common">Rumen fluke</name>
    <name type="synonym">Paramphistomum daubneyi</name>
    <dbReference type="NCBI Taxonomy" id="300641"/>
    <lineage>
        <taxon>Eukaryota</taxon>
        <taxon>Metazoa</taxon>
        <taxon>Spiralia</taxon>
        <taxon>Lophotrochozoa</taxon>
        <taxon>Platyhelminthes</taxon>
        <taxon>Trematoda</taxon>
        <taxon>Digenea</taxon>
        <taxon>Plagiorchiida</taxon>
        <taxon>Pronocephalata</taxon>
        <taxon>Paramphistomoidea</taxon>
        <taxon>Paramphistomidae</taxon>
        <taxon>Calicophoron</taxon>
    </lineage>
</organism>
<keyword evidence="8 9" id="KW-0807">Transducer</keyword>
<feature type="region of interest" description="Disordered" evidence="10">
    <location>
        <begin position="432"/>
        <end position="458"/>
    </location>
</feature>
<evidence type="ECO:0000256" key="2">
    <source>
        <dbReference type="ARBA" id="ARBA00022475"/>
    </source>
</evidence>
<name>A0AAV2U1P7_CALDB</name>
<gene>
    <name evidence="13" type="ORF">CDAUBV1_LOCUS16719</name>
</gene>
<dbReference type="SUPFAM" id="SSF81321">
    <property type="entry name" value="Family A G protein-coupled receptor-like"/>
    <property type="match status" value="1"/>
</dbReference>
<evidence type="ECO:0000256" key="7">
    <source>
        <dbReference type="ARBA" id="ARBA00023170"/>
    </source>
</evidence>
<feature type="compositionally biased region" description="Low complexity" evidence="10">
    <location>
        <begin position="516"/>
        <end position="525"/>
    </location>
</feature>
<evidence type="ECO:0000313" key="14">
    <source>
        <dbReference type="Proteomes" id="UP001497525"/>
    </source>
</evidence>
<proteinExistence type="inferred from homology"/>
<accession>A0AAV2U1P7</accession>
<evidence type="ECO:0000256" key="5">
    <source>
        <dbReference type="ARBA" id="ARBA00023040"/>
    </source>
</evidence>
<dbReference type="PANTHER" id="PTHR24247">
    <property type="entry name" value="5-HYDROXYTRYPTAMINE RECEPTOR"/>
    <property type="match status" value="1"/>
</dbReference>
<keyword evidence="6 11" id="KW-0472">Membrane</keyword>
<feature type="transmembrane region" description="Helical" evidence="11">
    <location>
        <begin position="86"/>
        <end position="110"/>
    </location>
</feature>
<dbReference type="Proteomes" id="UP001497525">
    <property type="component" value="Unassembled WGS sequence"/>
</dbReference>
<feature type="transmembrane region" description="Helical" evidence="11">
    <location>
        <begin position="202"/>
        <end position="224"/>
    </location>
</feature>
<evidence type="ECO:0000256" key="10">
    <source>
        <dbReference type="SAM" id="MobiDB-lite"/>
    </source>
</evidence>
<sequence>MAKQVIENSYMILPSTILISGKRGGGGVEILRYSLNSVTCSTAVWQNLCELSRKGVNVELNKLTVLYPPTYMNETAVASFPTYGKAIIAVLATTVSTATLGGNVVVLMAFIVESSVRIPSNYFIASLAVTDVLIGLFSMNLFISYQLLGYWPLSQLICNIWLTLDFSACLTSQYTVFLITLDRYCSVKIPMSYQSWRTLAKVRWMICLSWILPAVLFTTLIMGWKQITGEPPRAEGKCDVSFTYYPVFNTTLIVGYFWTTLIVMCSLYVGIYKVARRLQKKAQAKGSTFAALFNMGEKENDEEEDPSDEAMRQPTVTKCVKQGPLIAADSGYRGSNTPLEVPVDGICGNQSGKRISMQKTITEDCQRDILLPNNVTNEDLSSLYSPLKTSEDICKLRSPQDLEISETLSQSSQTSTSGNDKVTLLEQLSVRHSKNNDREETNLGCLHQPGRENERCKDDSLTYRESKINGIKRSDFTDIDPIFRPKIFYCECEKKLDKYEQSSDLRSPENLIHENSTSSDSPSSIPSIIPVKKFVPSPKVPISVPAEGGQTESIKANHNYSAQSLAQGRMTAGSRTVNSAAVVECTVKKRLAIHPLIPLKVIHHPIQKNHGIDESFPSVSVGPFSIEFEQLGSVAVDLYPPEISQWPQQNRFFETSSTVSAAKLEELDQNCPTAAMFRI</sequence>
<keyword evidence="4 11" id="KW-1133">Transmembrane helix</keyword>
<feature type="domain" description="G-protein coupled receptors family 1 profile" evidence="12">
    <location>
        <begin position="102"/>
        <end position="293"/>
    </location>
</feature>
<keyword evidence="7 9" id="KW-0675">Receptor</keyword>
<dbReference type="PROSITE" id="PS50262">
    <property type="entry name" value="G_PROTEIN_RECEP_F1_2"/>
    <property type="match status" value="1"/>
</dbReference>
<dbReference type="GO" id="GO:0030425">
    <property type="term" value="C:dendrite"/>
    <property type="evidence" value="ECO:0007669"/>
    <property type="project" value="TreeGrafter"/>
</dbReference>
<evidence type="ECO:0000256" key="11">
    <source>
        <dbReference type="SAM" id="Phobius"/>
    </source>
</evidence>
<evidence type="ECO:0000259" key="12">
    <source>
        <dbReference type="PROSITE" id="PS50262"/>
    </source>
</evidence>
<evidence type="ECO:0000256" key="4">
    <source>
        <dbReference type="ARBA" id="ARBA00022989"/>
    </source>
</evidence>
<dbReference type="GO" id="GO:0005886">
    <property type="term" value="C:plasma membrane"/>
    <property type="evidence" value="ECO:0007669"/>
    <property type="project" value="UniProtKB-SubCell"/>
</dbReference>
<evidence type="ECO:0000256" key="1">
    <source>
        <dbReference type="ARBA" id="ARBA00004651"/>
    </source>
</evidence>
<dbReference type="Pfam" id="PF00001">
    <property type="entry name" value="7tm_1"/>
    <property type="match status" value="1"/>
</dbReference>
<comment type="similarity">
    <text evidence="9">Belongs to the G-protein coupled receptor 1 family.</text>
</comment>
<dbReference type="GO" id="GO:0004993">
    <property type="term" value="F:G protein-coupled serotonin receptor activity"/>
    <property type="evidence" value="ECO:0007669"/>
    <property type="project" value="TreeGrafter"/>
</dbReference>
<dbReference type="GO" id="GO:0007197">
    <property type="term" value="P:adenylate cyclase-inhibiting G protein-coupled acetylcholine receptor signaling pathway"/>
    <property type="evidence" value="ECO:0007669"/>
    <property type="project" value="TreeGrafter"/>
</dbReference>
<dbReference type="PANTHER" id="PTHR24247:SF191">
    <property type="entry name" value="MUSCARINIC ACETYLCHOLINE RECEPTOR, B-TYPE, ISOFORM A"/>
    <property type="match status" value="1"/>
</dbReference>
<evidence type="ECO:0000256" key="9">
    <source>
        <dbReference type="RuleBase" id="RU000688"/>
    </source>
</evidence>
<evidence type="ECO:0000256" key="3">
    <source>
        <dbReference type="ARBA" id="ARBA00022692"/>
    </source>
</evidence>
<dbReference type="InterPro" id="IPR000276">
    <property type="entry name" value="GPCR_Rhodpsn"/>
</dbReference>
<dbReference type="Gene3D" id="1.20.1070.10">
    <property type="entry name" value="Rhodopsin 7-helix transmembrane proteins"/>
    <property type="match status" value="1"/>
</dbReference>
<dbReference type="GO" id="GO:0007187">
    <property type="term" value="P:G protein-coupled receptor signaling pathway, coupled to cyclic nucleotide second messenger"/>
    <property type="evidence" value="ECO:0007669"/>
    <property type="project" value="TreeGrafter"/>
</dbReference>
<dbReference type="EMBL" id="CAXLJL010000878">
    <property type="protein sequence ID" value="CAL5141480.1"/>
    <property type="molecule type" value="Genomic_DNA"/>
</dbReference>
<feature type="transmembrane region" description="Helical" evidence="11">
    <location>
        <begin position="244"/>
        <end position="271"/>
    </location>
</feature>
<feature type="compositionally biased region" description="Basic and acidic residues" evidence="10">
    <location>
        <begin position="449"/>
        <end position="458"/>
    </location>
</feature>
<dbReference type="GO" id="GO:0016907">
    <property type="term" value="F:G protein-coupled acetylcholine receptor activity"/>
    <property type="evidence" value="ECO:0007669"/>
    <property type="project" value="TreeGrafter"/>
</dbReference>
<evidence type="ECO:0000313" key="13">
    <source>
        <dbReference type="EMBL" id="CAL5141480.1"/>
    </source>
</evidence>
<reference evidence="13" key="1">
    <citation type="submission" date="2024-06" db="EMBL/GenBank/DDBJ databases">
        <authorList>
            <person name="Liu X."/>
            <person name="Lenzi L."/>
            <person name="Haldenby T S."/>
            <person name="Uol C."/>
        </authorList>
    </citation>
    <scope>NUCLEOTIDE SEQUENCE</scope>
</reference>
<protein>
    <recommendedName>
        <fullName evidence="12">G-protein coupled receptors family 1 profile domain-containing protein</fullName>
    </recommendedName>
</protein>